<dbReference type="AlphaFoldDB" id="A0A1Y2HT15"/>
<accession>A0A1Y2HT15</accession>
<comment type="caution">
    <text evidence="2">The sequence shown here is derived from an EMBL/GenBank/DDBJ whole genome shotgun (WGS) entry which is preliminary data.</text>
</comment>
<reference evidence="2 3" key="1">
    <citation type="submission" date="2016-07" db="EMBL/GenBank/DDBJ databases">
        <title>Pervasive Adenine N6-methylation of Active Genes in Fungi.</title>
        <authorList>
            <consortium name="DOE Joint Genome Institute"/>
            <person name="Mondo S.J."/>
            <person name="Dannebaum R.O."/>
            <person name="Kuo R.C."/>
            <person name="Labutti K."/>
            <person name="Haridas S."/>
            <person name="Kuo A."/>
            <person name="Salamov A."/>
            <person name="Ahrendt S.R."/>
            <person name="Lipzen A."/>
            <person name="Sullivan W."/>
            <person name="Andreopoulos W.B."/>
            <person name="Clum A."/>
            <person name="Lindquist E."/>
            <person name="Daum C."/>
            <person name="Ramamoorthy G.K."/>
            <person name="Gryganskyi A."/>
            <person name="Culley D."/>
            <person name="Magnuson J.K."/>
            <person name="James T.Y."/>
            <person name="O'Malley M.A."/>
            <person name="Stajich J.E."/>
            <person name="Spatafora J.W."/>
            <person name="Visel A."/>
            <person name="Grigoriev I.V."/>
        </authorList>
    </citation>
    <scope>NUCLEOTIDE SEQUENCE [LARGE SCALE GENOMIC DNA]</scope>
    <source>
        <strain evidence="2 3">PL171</strain>
    </source>
</reference>
<feature type="region of interest" description="Disordered" evidence="1">
    <location>
        <begin position="30"/>
        <end position="87"/>
    </location>
</feature>
<name>A0A1Y2HT15_9FUNG</name>
<evidence type="ECO:0000313" key="2">
    <source>
        <dbReference type="EMBL" id="ORZ37738.1"/>
    </source>
</evidence>
<feature type="compositionally biased region" description="Low complexity" evidence="1">
    <location>
        <begin position="30"/>
        <end position="39"/>
    </location>
</feature>
<gene>
    <name evidence="2" type="ORF">BCR44DRAFT_27056</name>
</gene>
<protein>
    <submittedName>
        <fullName evidence="2">Uncharacterized protein</fullName>
    </submittedName>
</protein>
<sequence length="380" mass="41120">MSSSSTTPRHSSRTTAADASARLAAVVAAVTAPTSSPPDQAAAVPSSDDSVGYNPTAEELQADAADEAKEDNEHGTTGSSGATMRVMDPRSVSVAQVHEFHRRSLLPMDDPDWCDPTGGIPPRDEDGKIPSQYKEMIELMFYELYKRQEGTDLALVKAVEEGAAASLATHQGEWFQVHYSSKSGIQFVEEPPQGRVLEVLKEILKWLKRIGHDLAPTCGQLIEAGFAVPMNDSRKTGPTRMALYNIFWAAGLICSGLLERSTGKVDLSLGRARKLAELDDDDKPVCTFAIKFNRNAKMIKDQVAILDVVVGDRMPAILERHLEKVAGNKVPFATSNKAARLLEELGPDDIKGSIAAWKKAGCQDVLLVDLAVSSGTFKMQ</sequence>
<proteinExistence type="predicted"/>
<evidence type="ECO:0000256" key="1">
    <source>
        <dbReference type="SAM" id="MobiDB-lite"/>
    </source>
</evidence>
<dbReference type="EMBL" id="MCFL01000011">
    <property type="protein sequence ID" value="ORZ37738.1"/>
    <property type="molecule type" value="Genomic_DNA"/>
</dbReference>
<organism evidence="2 3">
    <name type="scientific">Catenaria anguillulae PL171</name>
    <dbReference type="NCBI Taxonomy" id="765915"/>
    <lineage>
        <taxon>Eukaryota</taxon>
        <taxon>Fungi</taxon>
        <taxon>Fungi incertae sedis</taxon>
        <taxon>Blastocladiomycota</taxon>
        <taxon>Blastocladiomycetes</taxon>
        <taxon>Blastocladiales</taxon>
        <taxon>Catenariaceae</taxon>
        <taxon>Catenaria</taxon>
    </lineage>
</organism>
<dbReference type="Proteomes" id="UP000193411">
    <property type="component" value="Unassembled WGS sequence"/>
</dbReference>
<feature type="compositionally biased region" description="Acidic residues" evidence="1">
    <location>
        <begin position="60"/>
        <end position="70"/>
    </location>
</feature>
<evidence type="ECO:0000313" key="3">
    <source>
        <dbReference type="Proteomes" id="UP000193411"/>
    </source>
</evidence>
<feature type="region of interest" description="Disordered" evidence="1">
    <location>
        <begin position="1"/>
        <end position="20"/>
    </location>
</feature>
<keyword evidence="3" id="KW-1185">Reference proteome</keyword>